<dbReference type="InterPro" id="IPR024744">
    <property type="entry name" value="CSS-motif_dom"/>
</dbReference>
<evidence type="ECO:0000256" key="1">
    <source>
        <dbReference type="ARBA" id="ARBA00004651"/>
    </source>
</evidence>
<gene>
    <name evidence="12" type="ORF">MUS1_06625</name>
</gene>
<keyword evidence="7 10" id="KW-1133">Transmembrane helix</keyword>
<protein>
    <recommendedName>
        <fullName evidence="2">cyclic-guanylate-specific phosphodiesterase</fullName>
        <ecNumber evidence="2">3.1.4.52</ecNumber>
    </recommendedName>
</protein>
<dbReference type="STRING" id="1122207.MUS1_06625"/>
<dbReference type="Proteomes" id="UP000054058">
    <property type="component" value="Unassembled WGS sequence"/>
</dbReference>
<dbReference type="SUPFAM" id="SSF141868">
    <property type="entry name" value="EAL domain-like"/>
    <property type="match status" value="1"/>
</dbReference>
<dbReference type="RefSeq" id="WP_036163658.1">
    <property type="nucleotide sequence ID" value="NZ_JAMB01000018.1"/>
</dbReference>
<evidence type="ECO:0000256" key="2">
    <source>
        <dbReference type="ARBA" id="ARBA00012282"/>
    </source>
</evidence>
<evidence type="ECO:0000256" key="9">
    <source>
        <dbReference type="ARBA" id="ARBA00034290"/>
    </source>
</evidence>
<comment type="subcellular location">
    <subcellularLocation>
        <location evidence="1">Cell membrane</location>
        <topology evidence="1">Multi-pass membrane protein</topology>
    </subcellularLocation>
</comment>
<dbReference type="EMBL" id="JAMB01000018">
    <property type="protein sequence ID" value="ETX09594.1"/>
    <property type="molecule type" value="Genomic_DNA"/>
</dbReference>
<dbReference type="PATRIC" id="fig|1122207.3.peg.2934"/>
<dbReference type="PANTHER" id="PTHR33121:SF70">
    <property type="entry name" value="SIGNALING PROTEIN YKOW"/>
    <property type="match status" value="1"/>
</dbReference>
<dbReference type="CDD" id="cd01948">
    <property type="entry name" value="EAL"/>
    <property type="match status" value="1"/>
</dbReference>
<keyword evidence="6" id="KW-0378">Hydrolase</keyword>
<dbReference type="SMART" id="SM00052">
    <property type="entry name" value="EAL"/>
    <property type="match status" value="1"/>
</dbReference>
<evidence type="ECO:0000313" key="12">
    <source>
        <dbReference type="EMBL" id="ETX09594.1"/>
    </source>
</evidence>
<evidence type="ECO:0000256" key="5">
    <source>
        <dbReference type="ARBA" id="ARBA00022692"/>
    </source>
</evidence>
<keyword evidence="4" id="KW-0973">c-di-GMP</keyword>
<dbReference type="EC" id="3.1.4.52" evidence="2"/>
<sequence length="516" mass="59076">MFVKNIAFTPFKKSVFYYGIFSLLLSVLVFSSGLYFHLLKDLYGKSETAEQILIHQMDNIFKSLKQTVDEASLSCNKEDVKKLRHRTFYSPIFKEFGLFNDNFQIYCTNFGPKEFTIFATIKDRIKQSKDKKTVSLVESHTLGEQTFLAFYLGENGIGVNGLAPPRSLSINLDHLLLPDYPYELMIGKRSLVSNDFSVKGKILDKKVVSLDHWSMRLDVYLPLNVYFNKAMALLPFVVTLWVVLWAVFYLLHSCCLYYCRSLPRGLRKAIKNNGMEVYYQPIVSLVDNKVHAIEALIRWRSPHHGQVSALSTVELSGRLNLLSELTWMVVRNVGKFYRENSKSLNNITTAVNVDRYCLLNDGFIAMLVKILEEYPELKERLCLEVTETSALTETELSLMVSRFEHIKALGVRLSVDDFGTGYSGLDFLRRFSYDTLKLDRVFIANLKDDQCTQKILTSITKLAKELNMKIVAEGVEDKEQLDAVKALGIDSVQGYYFCAPLPPEQVLTWIEDNDAK</sequence>
<evidence type="ECO:0000256" key="8">
    <source>
        <dbReference type="ARBA" id="ARBA00023136"/>
    </source>
</evidence>
<evidence type="ECO:0000256" key="10">
    <source>
        <dbReference type="SAM" id="Phobius"/>
    </source>
</evidence>
<comment type="caution">
    <text evidence="12">The sequence shown here is derived from an EMBL/GenBank/DDBJ whole genome shotgun (WGS) entry which is preliminary data.</text>
</comment>
<evidence type="ECO:0000256" key="7">
    <source>
        <dbReference type="ARBA" id="ARBA00022989"/>
    </source>
</evidence>
<keyword evidence="8 10" id="KW-0472">Membrane</keyword>
<keyword evidence="3" id="KW-1003">Cell membrane</keyword>
<dbReference type="InterPro" id="IPR050706">
    <property type="entry name" value="Cyclic-di-GMP_PDE-like"/>
</dbReference>
<keyword evidence="13" id="KW-1185">Reference proteome</keyword>
<dbReference type="InterPro" id="IPR035919">
    <property type="entry name" value="EAL_sf"/>
</dbReference>
<feature type="transmembrane region" description="Helical" evidence="10">
    <location>
        <begin position="15"/>
        <end position="36"/>
    </location>
</feature>
<dbReference type="AlphaFoldDB" id="X7E0J3"/>
<proteinExistence type="predicted"/>
<organism evidence="12 13">
    <name type="scientific">Marinomonas ushuaiensis DSM 15871</name>
    <dbReference type="NCBI Taxonomy" id="1122207"/>
    <lineage>
        <taxon>Bacteria</taxon>
        <taxon>Pseudomonadati</taxon>
        <taxon>Pseudomonadota</taxon>
        <taxon>Gammaproteobacteria</taxon>
        <taxon>Oceanospirillales</taxon>
        <taxon>Oceanospirillaceae</taxon>
        <taxon>Marinomonas</taxon>
    </lineage>
</organism>
<dbReference type="GO" id="GO:0005886">
    <property type="term" value="C:plasma membrane"/>
    <property type="evidence" value="ECO:0007669"/>
    <property type="project" value="UniProtKB-SubCell"/>
</dbReference>
<accession>X7E0J3</accession>
<evidence type="ECO:0000256" key="6">
    <source>
        <dbReference type="ARBA" id="ARBA00022801"/>
    </source>
</evidence>
<reference evidence="12 13" key="1">
    <citation type="submission" date="2014-01" db="EMBL/GenBank/DDBJ databases">
        <title>Marinomonas ushuaiensis DSM 15871 Genome Sequencing.</title>
        <authorList>
            <person name="Lai Q."/>
            <person name="Shao Z.S."/>
        </authorList>
    </citation>
    <scope>NUCLEOTIDE SEQUENCE [LARGE SCALE GENOMIC DNA]</scope>
    <source>
        <strain evidence="12 13">DSM 15871</strain>
    </source>
</reference>
<comment type="catalytic activity">
    <reaction evidence="9">
        <text>3',3'-c-di-GMP + H2O = 5'-phosphoguanylyl(3'-&gt;5')guanosine + H(+)</text>
        <dbReference type="Rhea" id="RHEA:24902"/>
        <dbReference type="ChEBI" id="CHEBI:15377"/>
        <dbReference type="ChEBI" id="CHEBI:15378"/>
        <dbReference type="ChEBI" id="CHEBI:58754"/>
        <dbReference type="ChEBI" id="CHEBI:58805"/>
        <dbReference type="EC" id="3.1.4.52"/>
    </reaction>
</comment>
<name>X7E0J3_9GAMM</name>
<evidence type="ECO:0000313" key="13">
    <source>
        <dbReference type="Proteomes" id="UP000054058"/>
    </source>
</evidence>
<evidence type="ECO:0000259" key="11">
    <source>
        <dbReference type="PROSITE" id="PS50883"/>
    </source>
</evidence>
<evidence type="ECO:0000256" key="4">
    <source>
        <dbReference type="ARBA" id="ARBA00022636"/>
    </source>
</evidence>
<dbReference type="PANTHER" id="PTHR33121">
    <property type="entry name" value="CYCLIC DI-GMP PHOSPHODIESTERASE PDEF"/>
    <property type="match status" value="1"/>
</dbReference>
<dbReference type="Pfam" id="PF00563">
    <property type="entry name" value="EAL"/>
    <property type="match status" value="1"/>
</dbReference>
<feature type="transmembrane region" description="Helical" evidence="10">
    <location>
        <begin position="230"/>
        <end position="251"/>
    </location>
</feature>
<dbReference type="InterPro" id="IPR001633">
    <property type="entry name" value="EAL_dom"/>
</dbReference>
<dbReference type="Gene3D" id="3.20.20.450">
    <property type="entry name" value="EAL domain"/>
    <property type="match status" value="1"/>
</dbReference>
<feature type="domain" description="EAL" evidence="11">
    <location>
        <begin position="259"/>
        <end position="514"/>
    </location>
</feature>
<dbReference type="OrthoDB" id="675397at2"/>
<dbReference type="eggNOG" id="COG2200">
    <property type="taxonomic scope" value="Bacteria"/>
</dbReference>
<dbReference type="Pfam" id="PF12792">
    <property type="entry name" value="CSS-motif"/>
    <property type="match status" value="1"/>
</dbReference>
<dbReference type="PROSITE" id="PS50883">
    <property type="entry name" value="EAL"/>
    <property type="match status" value="1"/>
</dbReference>
<dbReference type="GO" id="GO:0071111">
    <property type="term" value="F:cyclic-guanylate-specific phosphodiesterase activity"/>
    <property type="evidence" value="ECO:0007669"/>
    <property type="project" value="UniProtKB-EC"/>
</dbReference>
<keyword evidence="5 10" id="KW-0812">Transmembrane</keyword>
<evidence type="ECO:0000256" key="3">
    <source>
        <dbReference type="ARBA" id="ARBA00022475"/>
    </source>
</evidence>